<evidence type="ECO:0000313" key="2">
    <source>
        <dbReference type="EMBL" id="SLK21485.1"/>
    </source>
</evidence>
<feature type="coiled-coil region" evidence="1">
    <location>
        <begin position="209"/>
        <end position="243"/>
    </location>
</feature>
<keyword evidence="1" id="KW-0175">Coiled coil</keyword>
<evidence type="ECO:0000313" key="3">
    <source>
        <dbReference type="Proteomes" id="UP000190476"/>
    </source>
</evidence>
<sequence length="312" mass="36570">MIAQRGITGINYQKCLRDILKRYYKYKNKTYEMPDAYGGDDKNDGWVVEDALFYQVFAPTRLKESLRKEMQNKFSDDLEGLIKKVYKEGKWNGQIKKFIFLVSTFDGDLPHDSERFFENKVNDLKRIYNISFDYEVTNGEYIRDILYEIEDIKVLEQISSQMRIRGLIDYNAITEELIINLIDEIAGNIITKYMTNDTINTYNRVSSPRKIEINKLDEKKDEIEAIIEKLDIVENAINTINQDILSEDRFERVKGAIIRSYSELCSELSGVELYDKIIEEALKFTNNKSGKSGPVKFLIVYVFDKCDIFEKE</sequence>
<dbReference type="STRING" id="1351755.CCH01_21290"/>
<keyword evidence="3" id="KW-1185">Reference proteome</keyword>
<dbReference type="EMBL" id="LT799839">
    <property type="protein sequence ID" value="SLK21485.1"/>
    <property type="molecule type" value="Genomic_DNA"/>
</dbReference>
<dbReference type="AlphaFoldDB" id="A0A1U6JMG5"/>
<dbReference type="Proteomes" id="UP000190476">
    <property type="component" value="Chromosome I"/>
</dbReference>
<evidence type="ECO:0000256" key="1">
    <source>
        <dbReference type="SAM" id="Coils"/>
    </source>
</evidence>
<protein>
    <submittedName>
        <fullName evidence="2">Uncharacterized protein</fullName>
    </submittedName>
</protein>
<organism evidence="2 3">
    <name type="scientific">Clostridium chauvoei JF4335</name>
    <dbReference type="NCBI Taxonomy" id="1351755"/>
    <lineage>
        <taxon>Bacteria</taxon>
        <taxon>Bacillati</taxon>
        <taxon>Bacillota</taxon>
        <taxon>Clostridia</taxon>
        <taxon>Eubacteriales</taxon>
        <taxon>Clostridiaceae</taxon>
        <taxon>Clostridium</taxon>
    </lineage>
</organism>
<name>A0A1U6JMG5_9CLOT</name>
<proteinExistence type="predicted"/>
<gene>
    <name evidence="2" type="ORF">CCH01_21290</name>
</gene>
<accession>A0A1U6JMG5</accession>
<reference evidence="3" key="1">
    <citation type="submission" date="2017-03" db="EMBL/GenBank/DDBJ databases">
        <authorList>
            <person name="Falquet L."/>
            <person name="Falquet L."/>
        </authorList>
    </citation>
    <scope>NUCLEOTIDE SEQUENCE [LARGE SCALE GENOMIC DNA]</scope>
</reference>